<keyword evidence="1" id="KW-0812">Transmembrane</keyword>
<evidence type="ECO:0000256" key="1">
    <source>
        <dbReference type="SAM" id="Phobius"/>
    </source>
</evidence>
<feature type="chain" id="PRO_5011550110" description="Carbohydrate binding domain-containing protein" evidence="2">
    <location>
        <begin position="21"/>
        <end position="243"/>
    </location>
</feature>
<dbReference type="AlphaFoldDB" id="A0A1I4Y6H2"/>
<dbReference type="PROSITE" id="PS51257">
    <property type="entry name" value="PROKAR_LIPOPROTEIN"/>
    <property type="match status" value="1"/>
</dbReference>
<organism evidence="3 4">
    <name type="scientific">Dokdonella immobilis</name>
    <dbReference type="NCBI Taxonomy" id="578942"/>
    <lineage>
        <taxon>Bacteria</taxon>
        <taxon>Pseudomonadati</taxon>
        <taxon>Pseudomonadota</taxon>
        <taxon>Gammaproteobacteria</taxon>
        <taxon>Lysobacterales</taxon>
        <taxon>Rhodanobacteraceae</taxon>
        <taxon>Dokdonella</taxon>
    </lineage>
</organism>
<name>A0A1I4Y6H2_9GAMM</name>
<keyword evidence="2" id="KW-0732">Signal</keyword>
<keyword evidence="4" id="KW-1185">Reference proteome</keyword>
<dbReference type="Proteomes" id="UP000198575">
    <property type="component" value="Unassembled WGS sequence"/>
</dbReference>
<proteinExistence type="predicted"/>
<feature type="transmembrane region" description="Helical" evidence="1">
    <location>
        <begin position="217"/>
        <end position="237"/>
    </location>
</feature>
<keyword evidence="1" id="KW-0472">Membrane</keyword>
<feature type="signal peptide" evidence="2">
    <location>
        <begin position="1"/>
        <end position="20"/>
    </location>
</feature>
<accession>A0A1I4Y6H2</accession>
<gene>
    <name evidence="3" type="ORF">SAMN05216289_11543</name>
</gene>
<dbReference type="RefSeq" id="WP_139224968.1">
    <property type="nucleotide sequence ID" value="NZ_FOVF01000015.1"/>
</dbReference>
<sequence>MRPLCCIGLWLILSCQLANAQELVVNGDFEAGLSGWTVWNAPPTPFWNGVWLQSNDCDIWVPTVCPYAGTTSHSQKKGSGAGNAHGGIYQQITVQPGRQYRISGQWSGGVTGNAPGNATWWEVVAYDGIVDDSIIDQGLRPQDQLVDKIERIDLGNNEVFQFQWQPFSGVITAASGTVTLAFKQGSFSTFDAASYHDDVSMQPLGVPATPARELPTLGRGMLVLLLVLLALSAAFVTRRLRGS</sequence>
<keyword evidence="1" id="KW-1133">Transmembrane helix</keyword>
<protein>
    <recommendedName>
        <fullName evidence="5">Carbohydrate binding domain-containing protein</fullName>
    </recommendedName>
</protein>
<evidence type="ECO:0008006" key="5">
    <source>
        <dbReference type="Google" id="ProtNLM"/>
    </source>
</evidence>
<dbReference type="Gene3D" id="2.60.120.260">
    <property type="entry name" value="Galactose-binding domain-like"/>
    <property type="match status" value="1"/>
</dbReference>
<evidence type="ECO:0000313" key="3">
    <source>
        <dbReference type="EMBL" id="SFN33637.1"/>
    </source>
</evidence>
<reference evidence="3 4" key="1">
    <citation type="submission" date="2016-10" db="EMBL/GenBank/DDBJ databases">
        <authorList>
            <person name="de Groot N.N."/>
        </authorList>
    </citation>
    <scope>NUCLEOTIDE SEQUENCE [LARGE SCALE GENOMIC DNA]</scope>
    <source>
        <strain evidence="3 4">CGMCC 1.7659</strain>
    </source>
</reference>
<evidence type="ECO:0000313" key="4">
    <source>
        <dbReference type="Proteomes" id="UP000198575"/>
    </source>
</evidence>
<evidence type="ECO:0000256" key="2">
    <source>
        <dbReference type="SAM" id="SignalP"/>
    </source>
</evidence>
<dbReference type="OrthoDB" id="9800955at2"/>
<dbReference type="EMBL" id="FOVF01000015">
    <property type="protein sequence ID" value="SFN33637.1"/>
    <property type="molecule type" value="Genomic_DNA"/>
</dbReference>